<sequence>MLRSDEQQKQYQCLCIALQAVNETCKQRNDIKYSSGSNCGDAFLTDVQKLECKFAQIVDIEKGGKYATALVILNGARGPEILFASNSRKASELEIARSFLSELIEHVGRNPDKYAPKALQKQVLSRILEFNFPRLEVYLNELSNALEACIDSCENLQESEKSNVLAQLRALRDRVQFPHNLTSSTGAKLKFFRNCEDLFKAIQKSQADEIDNIIDHQVANNEPKISYHWSQLRHYLGRLHSFRQASEAIINASSRWPGLFKDITVSYISSSGLQKFTHSRELLTAPMEIIQHAFPKYDLSYYQSDIEDLRTHGLYDQIKKQKQEFPSKTQVHCEVNLHNHLVKIGKTRPCDFWNDAMFIATSKPPCRLCYYYFQDGDNEYQVQPSHMNLYPKWQLPAVADPTDGASTEKRDELMEDILDHMQVDTLKILQKKLPQWKRNDSRTDSRNWPGSARDGADSRTPVSGYHMYSQPDNIDDDSYIDMGTESVGVAVS</sequence>
<name>A0A9W8RMM1_9HYPO</name>
<dbReference type="Pfam" id="PF14441">
    <property type="entry name" value="OTT_1508_deam"/>
    <property type="match status" value="1"/>
</dbReference>
<gene>
    <name evidence="2" type="ORF">NW762_012494</name>
</gene>
<dbReference type="PANTHER" id="PTHR42037">
    <property type="match status" value="1"/>
</dbReference>
<comment type="caution">
    <text evidence="2">The sequence shown here is derived from an EMBL/GenBank/DDBJ whole genome shotgun (WGS) entry which is preliminary data.</text>
</comment>
<evidence type="ECO:0000313" key="3">
    <source>
        <dbReference type="Proteomes" id="UP001152049"/>
    </source>
</evidence>
<dbReference type="Proteomes" id="UP001152049">
    <property type="component" value="Unassembled WGS sequence"/>
</dbReference>
<protein>
    <submittedName>
        <fullName evidence="2">Uncharacterized protein</fullName>
    </submittedName>
</protein>
<dbReference type="InterPro" id="IPR027796">
    <property type="entry name" value="OTT_1508_deam-like"/>
</dbReference>
<proteinExistence type="predicted"/>
<feature type="region of interest" description="Disordered" evidence="1">
    <location>
        <begin position="434"/>
        <end position="479"/>
    </location>
</feature>
<evidence type="ECO:0000256" key="1">
    <source>
        <dbReference type="SAM" id="MobiDB-lite"/>
    </source>
</evidence>
<dbReference type="EMBL" id="JAOQAZ010000034">
    <property type="protein sequence ID" value="KAJ4249159.1"/>
    <property type="molecule type" value="Genomic_DNA"/>
</dbReference>
<dbReference type="AlphaFoldDB" id="A0A9W8RMM1"/>
<reference evidence="2" key="1">
    <citation type="submission" date="2022-09" db="EMBL/GenBank/DDBJ databases">
        <title>Fusarium specimens isolated from Avocado Roots.</title>
        <authorList>
            <person name="Stajich J."/>
            <person name="Roper C."/>
            <person name="Heimlech-Rivalta G."/>
        </authorList>
    </citation>
    <scope>NUCLEOTIDE SEQUENCE</scope>
    <source>
        <strain evidence="2">CF00136</strain>
    </source>
</reference>
<evidence type="ECO:0000313" key="2">
    <source>
        <dbReference type="EMBL" id="KAJ4249159.1"/>
    </source>
</evidence>
<accession>A0A9W8RMM1</accession>
<organism evidence="2 3">
    <name type="scientific">Fusarium torreyae</name>
    <dbReference type="NCBI Taxonomy" id="1237075"/>
    <lineage>
        <taxon>Eukaryota</taxon>
        <taxon>Fungi</taxon>
        <taxon>Dikarya</taxon>
        <taxon>Ascomycota</taxon>
        <taxon>Pezizomycotina</taxon>
        <taxon>Sordariomycetes</taxon>
        <taxon>Hypocreomycetidae</taxon>
        <taxon>Hypocreales</taxon>
        <taxon>Nectriaceae</taxon>
        <taxon>Fusarium</taxon>
    </lineage>
</organism>
<keyword evidence="3" id="KW-1185">Reference proteome</keyword>
<dbReference type="OrthoDB" id="3251507at2759"/>
<dbReference type="PANTHER" id="PTHR42037:SF1">
    <property type="match status" value="1"/>
</dbReference>